<sequence length="220" mass="24325">MIILATDLPPEPYIAPRGICPGCGSQNVRHLVAGPFEDRSEIEDPEWVDWQGILRSCDRECEICGLQWWCERENPSPVRLLSEAGAAFALLPIPELDEHGPAAVDIELLSPDRMVRYLGRTPAPNSIAVLRNFWMKAAEEAHPELTVPTFQDDEAQFSISVVESTDRAVTLEFSIISDPTSDVPSHDGLAFDVARSDLIAAALELAEWTGEDADDEEWDA</sequence>
<reference evidence="1 2" key="1">
    <citation type="submission" date="2021-03" db="EMBL/GenBank/DDBJ databases">
        <title>Sequencing the genomes of 1000 actinobacteria strains.</title>
        <authorList>
            <person name="Klenk H.-P."/>
        </authorList>
    </citation>
    <scope>NUCLEOTIDE SEQUENCE [LARGE SCALE GENOMIC DNA]</scope>
    <source>
        <strain evidence="1 2">DSM 14566</strain>
    </source>
</reference>
<gene>
    <name evidence="1" type="ORF">JOF43_004463</name>
</gene>
<keyword evidence="2" id="KW-1185">Reference proteome</keyword>
<protein>
    <submittedName>
        <fullName evidence="1">Uncharacterized protein</fullName>
    </submittedName>
</protein>
<comment type="caution">
    <text evidence="1">The sequence shown here is derived from an EMBL/GenBank/DDBJ whole genome shotgun (WGS) entry which is preliminary data.</text>
</comment>
<proteinExistence type="predicted"/>
<name>A0ABS4X9X2_9MICO</name>
<dbReference type="RefSeq" id="WP_209905317.1">
    <property type="nucleotide sequence ID" value="NZ_BAAAJW010000026.1"/>
</dbReference>
<organism evidence="1 2">
    <name type="scientific">Brachybacterium sacelli</name>
    <dbReference type="NCBI Taxonomy" id="173364"/>
    <lineage>
        <taxon>Bacteria</taxon>
        <taxon>Bacillati</taxon>
        <taxon>Actinomycetota</taxon>
        <taxon>Actinomycetes</taxon>
        <taxon>Micrococcales</taxon>
        <taxon>Dermabacteraceae</taxon>
        <taxon>Brachybacterium</taxon>
    </lineage>
</organism>
<accession>A0ABS4X9X2</accession>
<dbReference type="Proteomes" id="UP001519290">
    <property type="component" value="Unassembled WGS sequence"/>
</dbReference>
<evidence type="ECO:0000313" key="2">
    <source>
        <dbReference type="Proteomes" id="UP001519290"/>
    </source>
</evidence>
<dbReference type="EMBL" id="JAGIOD010000002">
    <property type="protein sequence ID" value="MBP2384474.1"/>
    <property type="molecule type" value="Genomic_DNA"/>
</dbReference>
<evidence type="ECO:0000313" key="1">
    <source>
        <dbReference type="EMBL" id="MBP2384474.1"/>
    </source>
</evidence>